<organism evidence="2 3">
    <name type="scientific">Nocardiopsis alborubida</name>
    <dbReference type="NCBI Taxonomy" id="146802"/>
    <lineage>
        <taxon>Bacteria</taxon>
        <taxon>Bacillati</taxon>
        <taxon>Actinomycetota</taxon>
        <taxon>Actinomycetes</taxon>
        <taxon>Streptosporangiales</taxon>
        <taxon>Nocardiopsidaceae</taxon>
        <taxon>Nocardiopsis</taxon>
    </lineage>
</organism>
<name>A0A7X6RR50_9ACTN</name>
<accession>A0A7X6RR50</accession>
<gene>
    <name evidence="2" type="ORF">HGB44_16870</name>
</gene>
<reference evidence="2 3" key="1">
    <citation type="submission" date="2020-04" db="EMBL/GenBank/DDBJ databases">
        <title>MicrobeNet Type strains.</title>
        <authorList>
            <person name="Nicholson A.C."/>
        </authorList>
    </citation>
    <scope>NUCLEOTIDE SEQUENCE [LARGE SCALE GENOMIC DNA]</scope>
    <source>
        <strain evidence="2 3">ATCC 23612</strain>
    </source>
</reference>
<evidence type="ECO:0000313" key="3">
    <source>
        <dbReference type="Proteomes" id="UP000553209"/>
    </source>
</evidence>
<dbReference type="EMBL" id="JAAXPG010000015">
    <property type="protein sequence ID" value="NKY99323.1"/>
    <property type="molecule type" value="Genomic_DNA"/>
</dbReference>
<protein>
    <recommendedName>
        <fullName evidence="1">DUF6917 domain-containing protein</fullName>
    </recommendedName>
</protein>
<dbReference type="Pfam" id="PF21891">
    <property type="entry name" value="DUF6917"/>
    <property type="match status" value="1"/>
</dbReference>
<feature type="domain" description="DUF6917" evidence="1">
    <location>
        <begin position="8"/>
        <end position="131"/>
    </location>
</feature>
<keyword evidence="3" id="KW-1185">Reference proteome</keyword>
<evidence type="ECO:0000313" key="2">
    <source>
        <dbReference type="EMBL" id="NKY99323.1"/>
    </source>
</evidence>
<evidence type="ECO:0000259" key="1">
    <source>
        <dbReference type="Pfam" id="PF21891"/>
    </source>
</evidence>
<dbReference type="AlphaFoldDB" id="A0A7X6RR50"/>
<dbReference type="Proteomes" id="UP000553209">
    <property type="component" value="Unassembled WGS sequence"/>
</dbReference>
<sequence length="162" mass="17483">MNPREDGPKRDVTATLVKVLVHRRSERGMRLEPHASRCVRAGEVHELVATDHTETAPGARIDRVGFLGFAEITGAGVVDRGDEVWIGPRRVGTVLGFDGCHLPNHYNVLIRADPLPTGRDLGLAAGEGLVFRQGAPVTADPVAETLSEESGICRKMSDIKNT</sequence>
<proteinExistence type="predicted"/>
<dbReference type="InterPro" id="IPR054210">
    <property type="entry name" value="DUF6917"/>
</dbReference>
<comment type="caution">
    <text evidence="2">The sequence shown here is derived from an EMBL/GenBank/DDBJ whole genome shotgun (WGS) entry which is preliminary data.</text>
</comment>
<dbReference type="RefSeq" id="WP_061079101.1">
    <property type="nucleotide sequence ID" value="NZ_JAAXPG010000015.1"/>
</dbReference>